<dbReference type="Pfam" id="PF04099">
    <property type="entry name" value="Sybindin"/>
    <property type="match status" value="1"/>
</dbReference>
<dbReference type="AlphaFoldDB" id="A0A177B1R9"/>
<evidence type="ECO:0000313" key="4">
    <source>
        <dbReference type="EMBL" id="OAF68166.1"/>
    </source>
</evidence>
<name>A0A177B1R9_9BILA</name>
<comment type="subcellular location">
    <subcellularLocation>
        <location evidence="3">Endoplasmic reticulum</location>
    </subcellularLocation>
    <subcellularLocation>
        <location evidence="3">Golgi apparatus</location>
        <location evidence="3">cis-Golgi network</location>
    </subcellularLocation>
</comment>
<comment type="caution">
    <text evidence="4">The sequence shown here is derived from an EMBL/GenBank/DDBJ whole genome shotgun (WGS) entry which is preliminary data.</text>
</comment>
<comment type="subunit">
    <text evidence="3">Part of the multisubunit transport protein particle (TRAPP) complex.</text>
</comment>
<keyword evidence="5" id="KW-1185">Reference proteome</keyword>
<dbReference type="GO" id="GO:0005783">
    <property type="term" value="C:endoplasmic reticulum"/>
    <property type="evidence" value="ECO:0007669"/>
    <property type="project" value="UniProtKB-SubCell"/>
</dbReference>
<evidence type="ECO:0000256" key="3">
    <source>
        <dbReference type="RuleBase" id="RU366065"/>
    </source>
</evidence>
<dbReference type="Gene3D" id="3.30.450.70">
    <property type="match status" value="1"/>
</dbReference>
<keyword evidence="3" id="KW-0256">Endoplasmic reticulum</keyword>
<dbReference type="GO" id="GO:0006888">
    <property type="term" value="P:endoplasmic reticulum to Golgi vesicle-mediated transport"/>
    <property type="evidence" value="ECO:0007669"/>
    <property type="project" value="UniProtKB-UniRule"/>
</dbReference>
<protein>
    <recommendedName>
        <fullName evidence="3">Trafficking protein particle complex subunit</fullName>
    </recommendedName>
</protein>
<keyword evidence="1 3" id="KW-0813">Transport</keyword>
<evidence type="ECO:0000256" key="2">
    <source>
        <dbReference type="ARBA" id="ARBA00022892"/>
    </source>
</evidence>
<comment type="similarity">
    <text evidence="3">Belongs to the TRAPP small subunits family.</text>
</comment>
<dbReference type="EMBL" id="LWCA01000501">
    <property type="protein sequence ID" value="OAF68166.1"/>
    <property type="molecule type" value="Genomic_DNA"/>
</dbReference>
<reference evidence="4 5" key="1">
    <citation type="submission" date="2016-04" db="EMBL/GenBank/DDBJ databases">
        <title>The genome of Intoshia linei affirms orthonectids as highly simplified spiralians.</title>
        <authorList>
            <person name="Mikhailov K.V."/>
            <person name="Slusarev G.S."/>
            <person name="Nikitin M.A."/>
            <person name="Logacheva M.D."/>
            <person name="Penin A."/>
            <person name="Aleoshin V."/>
            <person name="Panchin Y.V."/>
        </authorList>
    </citation>
    <scope>NUCLEOTIDE SEQUENCE [LARGE SCALE GENOMIC DNA]</scope>
    <source>
        <strain evidence="4">Intl2013</strain>
        <tissue evidence="4">Whole animal</tissue>
    </source>
</reference>
<organism evidence="4 5">
    <name type="scientific">Intoshia linei</name>
    <dbReference type="NCBI Taxonomy" id="1819745"/>
    <lineage>
        <taxon>Eukaryota</taxon>
        <taxon>Metazoa</taxon>
        <taxon>Spiralia</taxon>
        <taxon>Lophotrochozoa</taxon>
        <taxon>Mesozoa</taxon>
        <taxon>Orthonectida</taxon>
        <taxon>Rhopaluridae</taxon>
        <taxon>Intoshia</taxon>
    </lineage>
</organism>
<dbReference type="OrthoDB" id="246406at2759"/>
<gene>
    <name evidence="4" type="ORF">A3Q56_04034</name>
</gene>
<keyword evidence="2 3" id="KW-0931">ER-Golgi transport</keyword>
<sequence>MKLYYFLIINRSGSLIYNKTNFKDKKTTGLNTSHDSTGSSNKINLRTHTPPIPFFFEFDQKNRILVNWGSCQGVSRGYELTQLNELSIESINKKEDGKILLNKIERYVSDISNFPCDMTFKLPSLDSNDKIVLSSMLNSFYNIAISLSPTFNCTTVSSIKTSKYKIHIYQSNTGNWVCDPEGLKNPYSETENRYENMPAKNFISI</sequence>
<dbReference type="Gene3D" id="2.30.42.40">
    <property type="match status" value="1"/>
</dbReference>
<evidence type="ECO:0000256" key="1">
    <source>
        <dbReference type="ARBA" id="ARBA00022448"/>
    </source>
</evidence>
<dbReference type="Proteomes" id="UP000078046">
    <property type="component" value="Unassembled WGS sequence"/>
</dbReference>
<dbReference type="GO" id="GO:0005794">
    <property type="term" value="C:Golgi apparatus"/>
    <property type="evidence" value="ECO:0007669"/>
    <property type="project" value="UniProtKB-SubCell"/>
</dbReference>
<dbReference type="InterPro" id="IPR007233">
    <property type="entry name" value="TRAPPC"/>
</dbReference>
<evidence type="ECO:0000313" key="5">
    <source>
        <dbReference type="Proteomes" id="UP000078046"/>
    </source>
</evidence>
<keyword evidence="3" id="KW-0333">Golgi apparatus</keyword>
<accession>A0A177B1R9</accession>
<dbReference type="SMART" id="SM01399">
    <property type="entry name" value="Sybindin"/>
    <property type="match status" value="1"/>
</dbReference>
<proteinExistence type="inferred from homology"/>
<dbReference type="GO" id="GO:0030008">
    <property type="term" value="C:TRAPP complex"/>
    <property type="evidence" value="ECO:0007669"/>
    <property type="project" value="UniProtKB-UniRule"/>
</dbReference>